<dbReference type="Gene3D" id="1.25.40.20">
    <property type="entry name" value="Ankyrin repeat-containing domain"/>
    <property type="match status" value="1"/>
</dbReference>
<comment type="caution">
    <text evidence="1">The sequence shown here is derived from an EMBL/GenBank/DDBJ whole genome shotgun (WGS) entry which is preliminary data.</text>
</comment>
<sequence>MDKLQFDEGKIKIYANIQTLLCSLEPNSSKEAIDNLIKQIPQDYLNQKEELKMISQLFAQYGKNSLPTKRGNVIKLFSSIMPSLKKHLPNESPFFWEIFGSLLHFKLWFFQEGLISIDQILAATFQDSTPSVKRYFYPEIYEYNKEIFDKEIRPQGHFNTDEENINEFKDNRQKFFNFLRDSNDFNDPIYEKLVEKEFVLTLKTDNLKKFKENFKRFEYPVDIDVIETDIENFYIDGPLSLIDFAICYNSVHIFDYLLEKGAPLTDRSEYYSIISGNDHIMHEVNKKVWSYGDRKPLLYAIEIWNDKMTRLAYDFCCASFLTEENVSSFKSGYAIQCFKSAFLSKNFIFFDKFLIPFIKKNSELIEDNFNNLALDSIYDLSCFFVKPFLNSPLFEIDYYDEDNNDISFLSSAISKKNQDALELLLKNPDVEINELSFMGFTPFQLLCLDPVLIPGFEMLSNHPNFNIEEKNDDDTNALDVVSSVGNFIALQFIVDKYPDIEYEFFPNFYMYLKEKHYYCLKILLKLFIKKNPSMECNEFIKNCKDVFGDMDDFDEKFIEILQETFNELK</sequence>
<reference evidence="1 2" key="1">
    <citation type="submission" date="2024-04" db="EMBL/GenBank/DDBJ databases">
        <title>Tritrichomonas musculus Genome.</title>
        <authorList>
            <person name="Alves-Ferreira E."/>
            <person name="Grigg M."/>
            <person name="Lorenzi H."/>
            <person name="Galac M."/>
        </authorList>
    </citation>
    <scope>NUCLEOTIDE SEQUENCE [LARGE SCALE GENOMIC DNA]</scope>
    <source>
        <strain evidence="1 2">EAF2021</strain>
    </source>
</reference>
<dbReference type="PANTHER" id="PTHR24159">
    <property type="match status" value="1"/>
</dbReference>
<dbReference type="InterPro" id="IPR036770">
    <property type="entry name" value="Ankyrin_rpt-contain_sf"/>
</dbReference>
<proteinExistence type="predicted"/>
<evidence type="ECO:0000313" key="1">
    <source>
        <dbReference type="EMBL" id="KAK8839964.1"/>
    </source>
</evidence>
<evidence type="ECO:0008006" key="3">
    <source>
        <dbReference type="Google" id="ProtNLM"/>
    </source>
</evidence>
<evidence type="ECO:0000313" key="2">
    <source>
        <dbReference type="Proteomes" id="UP001470230"/>
    </source>
</evidence>
<name>A0ABR2H194_9EUKA</name>
<dbReference type="EMBL" id="JAPFFF010000050">
    <property type="protein sequence ID" value="KAK8839964.1"/>
    <property type="molecule type" value="Genomic_DNA"/>
</dbReference>
<keyword evidence="2" id="KW-1185">Reference proteome</keyword>
<dbReference type="SMART" id="SM00248">
    <property type="entry name" value="ANK"/>
    <property type="match status" value="4"/>
</dbReference>
<dbReference type="SUPFAM" id="SSF48403">
    <property type="entry name" value="Ankyrin repeat"/>
    <property type="match status" value="1"/>
</dbReference>
<accession>A0ABR2H194</accession>
<organism evidence="1 2">
    <name type="scientific">Tritrichomonas musculus</name>
    <dbReference type="NCBI Taxonomy" id="1915356"/>
    <lineage>
        <taxon>Eukaryota</taxon>
        <taxon>Metamonada</taxon>
        <taxon>Parabasalia</taxon>
        <taxon>Tritrichomonadida</taxon>
        <taxon>Tritrichomonadidae</taxon>
        <taxon>Tritrichomonas</taxon>
    </lineage>
</organism>
<dbReference type="PANTHER" id="PTHR24159:SF5">
    <property type="entry name" value="ANK_REP_REGION DOMAIN-CONTAINING PROTEIN"/>
    <property type="match status" value="1"/>
</dbReference>
<dbReference type="InterPro" id="IPR002110">
    <property type="entry name" value="Ankyrin_rpt"/>
</dbReference>
<dbReference type="Proteomes" id="UP001470230">
    <property type="component" value="Unassembled WGS sequence"/>
</dbReference>
<protein>
    <recommendedName>
        <fullName evidence="3">DUF3447 domain-containing protein</fullName>
    </recommendedName>
</protein>
<gene>
    <name evidence="1" type="ORF">M9Y10_031680</name>
</gene>